<dbReference type="SUPFAM" id="SSF52540">
    <property type="entry name" value="P-loop containing nucleoside triphosphate hydrolases"/>
    <property type="match status" value="1"/>
</dbReference>
<dbReference type="Proteomes" id="UP000759131">
    <property type="component" value="Unassembled WGS sequence"/>
</dbReference>
<evidence type="ECO:0000256" key="4">
    <source>
        <dbReference type="ARBA" id="ARBA00023157"/>
    </source>
</evidence>
<reference evidence="8" key="1">
    <citation type="submission" date="2020-11" db="EMBL/GenBank/DDBJ databases">
        <authorList>
            <person name="Tran Van P."/>
        </authorList>
    </citation>
    <scope>NUCLEOTIDE SEQUENCE</scope>
</reference>
<evidence type="ECO:0000256" key="1">
    <source>
        <dbReference type="ARBA" id="ARBA00003886"/>
    </source>
</evidence>
<feature type="non-terminal residue" evidence="8">
    <location>
        <position position="285"/>
    </location>
</feature>
<dbReference type="PANTHER" id="PTHR12788">
    <property type="entry name" value="PROTEIN-TYROSINE SULFOTRANSFERASE 2"/>
    <property type="match status" value="1"/>
</dbReference>
<dbReference type="InterPro" id="IPR026634">
    <property type="entry name" value="TPST-like"/>
</dbReference>
<keyword evidence="4" id="KW-1015">Disulfide bond</keyword>
<evidence type="ECO:0000313" key="9">
    <source>
        <dbReference type="Proteomes" id="UP000759131"/>
    </source>
</evidence>
<dbReference type="GO" id="GO:0008476">
    <property type="term" value="F:protein-tyrosine sulfotransferase activity"/>
    <property type="evidence" value="ECO:0007669"/>
    <property type="project" value="UniProtKB-EC"/>
</dbReference>
<evidence type="ECO:0000256" key="5">
    <source>
        <dbReference type="ARBA" id="ARBA00023180"/>
    </source>
</evidence>
<dbReference type="AlphaFoldDB" id="A0A7R9PYQ6"/>
<evidence type="ECO:0000256" key="2">
    <source>
        <dbReference type="ARBA" id="ARBA00009988"/>
    </source>
</evidence>
<dbReference type="OrthoDB" id="545675at2759"/>
<keyword evidence="9" id="KW-1185">Reference proteome</keyword>
<feature type="non-terminal residue" evidence="8">
    <location>
        <position position="1"/>
    </location>
</feature>
<dbReference type="EC" id="2.8.2.20" evidence="7"/>
<organism evidence="8">
    <name type="scientific">Medioppia subpectinata</name>
    <dbReference type="NCBI Taxonomy" id="1979941"/>
    <lineage>
        <taxon>Eukaryota</taxon>
        <taxon>Metazoa</taxon>
        <taxon>Ecdysozoa</taxon>
        <taxon>Arthropoda</taxon>
        <taxon>Chelicerata</taxon>
        <taxon>Arachnida</taxon>
        <taxon>Acari</taxon>
        <taxon>Acariformes</taxon>
        <taxon>Sarcoptiformes</taxon>
        <taxon>Oribatida</taxon>
        <taxon>Brachypylina</taxon>
        <taxon>Oppioidea</taxon>
        <taxon>Oppiidae</taxon>
        <taxon>Medioppia</taxon>
    </lineage>
</organism>
<evidence type="ECO:0000256" key="7">
    <source>
        <dbReference type="RuleBase" id="RU365018"/>
    </source>
</evidence>
<dbReference type="FunFam" id="3.40.50.300:FF:002853">
    <property type="entry name" value="Protein-tyrosine sulfotransferase"/>
    <property type="match status" value="1"/>
</dbReference>
<comment type="catalytic activity">
    <reaction evidence="6 7">
        <text>L-tyrosyl-[protein] + 3'-phosphoadenylyl sulfate = O-sulfo-L-tyrosine-[protein] + adenosine 3',5'-bisphosphate + H(+)</text>
        <dbReference type="Rhea" id="RHEA:16801"/>
        <dbReference type="Rhea" id="RHEA-COMP:10136"/>
        <dbReference type="Rhea" id="RHEA-COMP:11688"/>
        <dbReference type="ChEBI" id="CHEBI:15378"/>
        <dbReference type="ChEBI" id="CHEBI:46858"/>
        <dbReference type="ChEBI" id="CHEBI:58339"/>
        <dbReference type="ChEBI" id="CHEBI:58343"/>
        <dbReference type="ChEBI" id="CHEBI:65286"/>
        <dbReference type="EC" id="2.8.2.20"/>
    </reaction>
</comment>
<comment type="function">
    <text evidence="1 7">Catalyzes the O-sulfation of tyrosine residues within acidic motifs of polypeptides, using 3'-phosphoadenylyl sulfate (PAPS) as cosubstrate.</text>
</comment>
<dbReference type="PANTHER" id="PTHR12788:SF10">
    <property type="entry name" value="PROTEIN-TYROSINE SULFOTRANSFERASE"/>
    <property type="match status" value="1"/>
</dbReference>
<dbReference type="Pfam" id="PF13469">
    <property type="entry name" value="Sulfotransfer_3"/>
    <property type="match status" value="1"/>
</dbReference>
<dbReference type="EMBL" id="OC857251">
    <property type="protein sequence ID" value="CAD7624923.1"/>
    <property type="molecule type" value="Genomic_DNA"/>
</dbReference>
<proteinExistence type="inferred from homology"/>
<sequence length="285" mass="32442">LHSITKRFTISKNKEKGDKPEEKFDYNRNSPLVFIGGVPRSGTTLMRVLLDSHPDIRCGEETRVIPDLLHMSRNWRKSSFQSQRLSEAGITDHLLDSVMAGFILEIMVKHGTPAPRLCNKDPLTFQSALYLRHLFPNSKLLLMIRDGRAVVHSIIMTISGYDLNDFRQCLEMWNKDISSMHKQCQRLGSDACLPVRYEQLVLQPKVWLPKILSFLSVPWNDSVLYHKGLIGKDNDISLSKFGLSTDQVIKPINIEALSQWVGRIPDDVVRNMATIAPMLSILGYD</sequence>
<protein>
    <recommendedName>
        <fullName evidence="7">Protein-tyrosine sulfotransferase</fullName>
        <ecNumber evidence="7">2.8.2.20</ecNumber>
    </recommendedName>
</protein>
<keyword evidence="5" id="KW-0325">Glycoprotein</keyword>
<comment type="similarity">
    <text evidence="2 7">Belongs to the protein sulfotransferase family.</text>
</comment>
<evidence type="ECO:0000313" key="8">
    <source>
        <dbReference type="EMBL" id="CAD7624923.1"/>
    </source>
</evidence>
<dbReference type="InterPro" id="IPR027417">
    <property type="entry name" value="P-loop_NTPase"/>
</dbReference>
<dbReference type="EMBL" id="CAJPIZ010002676">
    <property type="protein sequence ID" value="CAG2105353.1"/>
    <property type="molecule type" value="Genomic_DNA"/>
</dbReference>
<evidence type="ECO:0000256" key="6">
    <source>
        <dbReference type="ARBA" id="ARBA00048460"/>
    </source>
</evidence>
<evidence type="ECO:0000256" key="3">
    <source>
        <dbReference type="ARBA" id="ARBA00022679"/>
    </source>
</evidence>
<keyword evidence="3 7" id="KW-0808">Transferase</keyword>
<dbReference type="Gene3D" id="3.40.50.300">
    <property type="entry name" value="P-loop containing nucleotide triphosphate hydrolases"/>
    <property type="match status" value="1"/>
</dbReference>
<dbReference type="GO" id="GO:0005794">
    <property type="term" value="C:Golgi apparatus"/>
    <property type="evidence" value="ECO:0007669"/>
    <property type="project" value="TreeGrafter"/>
</dbReference>
<accession>A0A7R9PYQ6</accession>
<gene>
    <name evidence="8" type="ORF">OSB1V03_LOCUS5361</name>
</gene>
<name>A0A7R9PYQ6_9ACAR</name>